<dbReference type="AlphaFoldDB" id="A0A7Y9KED2"/>
<feature type="transmembrane region" description="Helical" evidence="1">
    <location>
        <begin position="23"/>
        <end position="52"/>
    </location>
</feature>
<organism evidence="2 3">
    <name type="scientific">Actinomadura citrea</name>
    <dbReference type="NCBI Taxonomy" id="46158"/>
    <lineage>
        <taxon>Bacteria</taxon>
        <taxon>Bacillati</taxon>
        <taxon>Actinomycetota</taxon>
        <taxon>Actinomycetes</taxon>
        <taxon>Streptosporangiales</taxon>
        <taxon>Thermomonosporaceae</taxon>
        <taxon>Actinomadura</taxon>
    </lineage>
</organism>
<comment type="caution">
    <text evidence="2">The sequence shown here is derived from an EMBL/GenBank/DDBJ whole genome shotgun (WGS) entry which is preliminary data.</text>
</comment>
<evidence type="ECO:0000313" key="2">
    <source>
        <dbReference type="EMBL" id="NYE16102.1"/>
    </source>
</evidence>
<evidence type="ECO:0000256" key="1">
    <source>
        <dbReference type="SAM" id="Phobius"/>
    </source>
</evidence>
<keyword evidence="1" id="KW-0472">Membrane</keyword>
<dbReference type="RefSeq" id="WP_179836699.1">
    <property type="nucleotide sequence ID" value="NZ_BMRD01000009.1"/>
</dbReference>
<sequence length="54" mass="5888">MERIAQTERRPARAGKVRRLRDAALFAAVRGFAYGAATAGGAAAITLISWWIDR</sequence>
<dbReference type="Proteomes" id="UP000591272">
    <property type="component" value="Unassembled WGS sequence"/>
</dbReference>
<proteinExistence type="predicted"/>
<keyword evidence="1" id="KW-0812">Transmembrane</keyword>
<dbReference type="EMBL" id="JACCBT010000001">
    <property type="protein sequence ID" value="NYE16102.1"/>
    <property type="molecule type" value="Genomic_DNA"/>
</dbReference>
<keyword evidence="3" id="KW-1185">Reference proteome</keyword>
<reference evidence="2 3" key="1">
    <citation type="submission" date="2020-07" db="EMBL/GenBank/DDBJ databases">
        <title>Sequencing the genomes of 1000 actinobacteria strains.</title>
        <authorList>
            <person name="Klenk H.-P."/>
        </authorList>
    </citation>
    <scope>NUCLEOTIDE SEQUENCE [LARGE SCALE GENOMIC DNA]</scope>
    <source>
        <strain evidence="2 3">DSM 43461</strain>
    </source>
</reference>
<evidence type="ECO:0000313" key="3">
    <source>
        <dbReference type="Proteomes" id="UP000591272"/>
    </source>
</evidence>
<protein>
    <submittedName>
        <fullName evidence="2">Uncharacterized protein</fullName>
    </submittedName>
</protein>
<accession>A0A7Y9KED2</accession>
<keyword evidence="1" id="KW-1133">Transmembrane helix</keyword>
<gene>
    <name evidence="2" type="ORF">BJ999_006398</name>
</gene>
<name>A0A7Y9KED2_9ACTN</name>